<protein>
    <submittedName>
        <fullName evidence="6">RTA1 like protein-domain-containing protein</fullName>
    </submittedName>
</protein>
<feature type="transmembrane region" description="Helical" evidence="5">
    <location>
        <begin position="77"/>
        <end position="98"/>
    </location>
</feature>
<evidence type="ECO:0000313" key="7">
    <source>
        <dbReference type="Proteomes" id="UP001610444"/>
    </source>
</evidence>
<dbReference type="InterPro" id="IPR007568">
    <property type="entry name" value="RTA1"/>
</dbReference>
<keyword evidence="7" id="KW-1185">Reference proteome</keyword>
<keyword evidence="2 5" id="KW-0812">Transmembrane</keyword>
<dbReference type="PANTHER" id="PTHR31465:SF33">
    <property type="entry name" value="DOMAIN PROTEIN, PUTATIVE (AFU_ORTHOLOGUE AFUA_5G01310)-RELATED"/>
    <property type="match status" value="1"/>
</dbReference>
<dbReference type="EMBL" id="JBFXLR010000048">
    <property type="protein sequence ID" value="KAL2843002.1"/>
    <property type="molecule type" value="Genomic_DNA"/>
</dbReference>
<name>A0ABR4JT74_9EURO</name>
<gene>
    <name evidence="6" type="ORF">BJX68DRAFT_257560</name>
</gene>
<accession>A0ABR4JT74</accession>
<reference evidence="6 7" key="1">
    <citation type="submission" date="2024-07" db="EMBL/GenBank/DDBJ databases">
        <title>Section-level genome sequencing and comparative genomics of Aspergillus sections Usti and Cavernicolus.</title>
        <authorList>
            <consortium name="Lawrence Berkeley National Laboratory"/>
            <person name="Nybo J.L."/>
            <person name="Vesth T.C."/>
            <person name="Theobald S."/>
            <person name="Frisvad J.C."/>
            <person name="Larsen T.O."/>
            <person name="Kjaerboelling I."/>
            <person name="Rothschild-Mancinelli K."/>
            <person name="Lyhne E.K."/>
            <person name="Kogle M.E."/>
            <person name="Barry K."/>
            <person name="Clum A."/>
            <person name="Na H."/>
            <person name="Ledsgaard L."/>
            <person name="Lin J."/>
            <person name="Lipzen A."/>
            <person name="Kuo A."/>
            <person name="Riley R."/>
            <person name="Mondo S."/>
            <person name="LaButti K."/>
            <person name="Haridas S."/>
            <person name="Pangalinan J."/>
            <person name="Salamov A.A."/>
            <person name="Simmons B.A."/>
            <person name="Magnuson J.K."/>
            <person name="Chen J."/>
            <person name="Drula E."/>
            <person name="Henrissat B."/>
            <person name="Wiebenga A."/>
            <person name="Lubbers R.J."/>
            <person name="Gomes A.C."/>
            <person name="Macurrencykelacurrency M.R."/>
            <person name="Stajich J."/>
            <person name="Grigoriev I.V."/>
            <person name="Mortensen U.H."/>
            <person name="De vries R.P."/>
            <person name="Baker S.E."/>
            <person name="Andersen M.R."/>
        </authorList>
    </citation>
    <scope>NUCLEOTIDE SEQUENCE [LARGE SCALE GENOMIC DNA]</scope>
    <source>
        <strain evidence="6 7">CBS 756.74</strain>
    </source>
</reference>
<dbReference type="Pfam" id="PF04479">
    <property type="entry name" value="RTA1"/>
    <property type="match status" value="1"/>
</dbReference>
<evidence type="ECO:0000256" key="4">
    <source>
        <dbReference type="ARBA" id="ARBA00023136"/>
    </source>
</evidence>
<evidence type="ECO:0000256" key="1">
    <source>
        <dbReference type="ARBA" id="ARBA00004141"/>
    </source>
</evidence>
<keyword evidence="4 5" id="KW-0472">Membrane</keyword>
<comment type="subcellular location">
    <subcellularLocation>
        <location evidence="1">Membrane</location>
        <topology evidence="1">Multi-pass membrane protein</topology>
    </subcellularLocation>
</comment>
<feature type="transmembrane region" description="Helical" evidence="5">
    <location>
        <begin position="118"/>
        <end position="140"/>
    </location>
</feature>
<proteinExistence type="predicted"/>
<feature type="transmembrane region" description="Helical" evidence="5">
    <location>
        <begin position="152"/>
        <end position="174"/>
    </location>
</feature>
<dbReference type="RefSeq" id="XP_070895369.1">
    <property type="nucleotide sequence ID" value="XM_071043369.1"/>
</dbReference>
<dbReference type="Proteomes" id="UP001610444">
    <property type="component" value="Unassembled WGS sequence"/>
</dbReference>
<evidence type="ECO:0000256" key="3">
    <source>
        <dbReference type="ARBA" id="ARBA00022989"/>
    </source>
</evidence>
<keyword evidence="3 5" id="KW-1133">Transmembrane helix</keyword>
<feature type="transmembrane region" description="Helical" evidence="5">
    <location>
        <begin position="195"/>
        <end position="212"/>
    </location>
</feature>
<feature type="transmembrane region" description="Helical" evidence="5">
    <location>
        <begin position="232"/>
        <end position="250"/>
    </location>
</feature>
<evidence type="ECO:0000256" key="2">
    <source>
        <dbReference type="ARBA" id="ARBA00022692"/>
    </source>
</evidence>
<sequence length="279" mass="31411">MGYQYYHYEPSVIATIPFAVLFALTSVIHIWQTIRPRTWYMIPFIIGALFEALGYVFRYISARQTPDWTMKPYVGQQVLILLGPALFAASIYMLLGRIIRVLNASSISPIRVNWLSKIFVAGDVLSFLLQGGGGGILATAKTAHKSKLGQTMILGGLLVQIVFFGLFIVTSIIFHRRMLKTPLHQMGTSIPWIKYLRILYFISALIMIRSVYRVAEYAQGMDGALAREEALIYILDALLMLICCVVLNVFHPGKVVSGRQLNYRAPEDVEMRTSSQPAR</sequence>
<dbReference type="PANTHER" id="PTHR31465">
    <property type="entry name" value="PROTEIN RTA1-RELATED"/>
    <property type="match status" value="1"/>
</dbReference>
<feature type="transmembrane region" description="Helical" evidence="5">
    <location>
        <begin position="12"/>
        <end position="31"/>
    </location>
</feature>
<dbReference type="GeneID" id="98158533"/>
<evidence type="ECO:0000256" key="5">
    <source>
        <dbReference type="SAM" id="Phobius"/>
    </source>
</evidence>
<organism evidence="6 7">
    <name type="scientific">Aspergillus pseudodeflectus</name>
    <dbReference type="NCBI Taxonomy" id="176178"/>
    <lineage>
        <taxon>Eukaryota</taxon>
        <taxon>Fungi</taxon>
        <taxon>Dikarya</taxon>
        <taxon>Ascomycota</taxon>
        <taxon>Pezizomycotina</taxon>
        <taxon>Eurotiomycetes</taxon>
        <taxon>Eurotiomycetidae</taxon>
        <taxon>Eurotiales</taxon>
        <taxon>Aspergillaceae</taxon>
        <taxon>Aspergillus</taxon>
        <taxon>Aspergillus subgen. Nidulantes</taxon>
    </lineage>
</organism>
<evidence type="ECO:0000313" key="6">
    <source>
        <dbReference type="EMBL" id="KAL2843002.1"/>
    </source>
</evidence>
<comment type="caution">
    <text evidence="6">The sequence shown here is derived from an EMBL/GenBank/DDBJ whole genome shotgun (WGS) entry which is preliminary data.</text>
</comment>
<feature type="transmembrane region" description="Helical" evidence="5">
    <location>
        <begin position="38"/>
        <end position="57"/>
    </location>
</feature>